<evidence type="ECO:0000259" key="1">
    <source>
        <dbReference type="Pfam" id="PF13280"/>
    </source>
</evidence>
<dbReference type="PANTHER" id="PTHR34580:SF1">
    <property type="entry name" value="PROTEIN PAFC"/>
    <property type="match status" value="1"/>
</dbReference>
<dbReference type="PROSITE" id="PS52050">
    <property type="entry name" value="WYL"/>
    <property type="match status" value="1"/>
</dbReference>
<evidence type="ECO:0000259" key="2">
    <source>
        <dbReference type="Pfam" id="PF25583"/>
    </source>
</evidence>
<gene>
    <name evidence="3" type="ORF">THS5294_02816</name>
</gene>
<dbReference type="InterPro" id="IPR057727">
    <property type="entry name" value="WCX_dom"/>
</dbReference>
<dbReference type="PANTHER" id="PTHR34580">
    <property type="match status" value="1"/>
</dbReference>
<accession>A0A0P1FHJ7</accession>
<dbReference type="RefSeq" id="WP_082136700.1">
    <property type="nucleotide sequence ID" value="NZ_CYRX01000032.1"/>
</dbReference>
<evidence type="ECO:0000313" key="3">
    <source>
        <dbReference type="EMBL" id="CUH61505.1"/>
    </source>
</evidence>
<dbReference type="EMBL" id="CYRX01000032">
    <property type="protein sequence ID" value="CUH61505.1"/>
    <property type="molecule type" value="Genomic_DNA"/>
</dbReference>
<protein>
    <recommendedName>
        <fullName evidence="5">WYL domain-containing protein</fullName>
    </recommendedName>
</protein>
<dbReference type="Proteomes" id="UP000051298">
    <property type="component" value="Unassembled WGS sequence"/>
</dbReference>
<dbReference type="InterPro" id="IPR026881">
    <property type="entry name" value="WYL_dom"/>
</dbReference>
<evidence type="ECO:0000313" key="4">
    <source>
        <dbReference type="Proteomes" id="UP000051298"/>
    </source>
</evidence>
<reference evidence="3 4" key="1">
    <citation type="submission" date="2015-09" db="EMBL/GenBank/DDBJ databases">
        <authorList>
            <consortium name="Swine Surveillance"/>
        </authorList>
    </citation>
    <scope>NUCLEOTIDE SEQUENCE [LARGE SCALE GENOMIC DNA]</scope>
    <source>
        <strain evidence="3 4">CECT 5294</strain>
    </source>
</reference>
<evidence type="ECO:0008006" key="5">
    <source>
        <dbReference type="Google" id="ProtNLM"/>
    </source>
</evidence>
<name>A0A0P1FHJ7_9RHOB</name>
<dbReference type="AlphaFoldDB" id="A0A0P1FHJ7"/>
<dbReference type="InterPro" id="IPR051534">
    <property type="entry name" value="CBASS_pafABC_assoc_protein"/>
</dbReference>
<dbReference type="Pfam" id="PF13280">
    <property type="entry name" value="WYL"/>
    <property type="match status" value="1"/>
</dbReference>
<dbReference type="Pfam" id="PF25583">
    <property type="entry name" value="WCX"/>
    <property type="match status" value="1"/>
</dbReference>
<feature type="domain" description="WYL" evidence="1">
    <location>
        <begin position="196"/>
        <end position="264"/>
    </location>
</feature>
<organism evidence="3 4">
    <name type="scientific">Thalassobacter stenotrophicus</name>
    <dbReference type="NCBI Taxonomy" id="266809"/>
    <lineage>
        <taxon>Bacteria</taxon>
        <taxon>Pseudomonadati</taxon>
        <taxon>Pseudomonadota</taxon>
        <taxon>Alphaproteobacteria</taxon>
        <taxon>Rhodobacterales</taxon>
        <taxon>Roseobacteraceae</taxon>
        <taxon>Thalassobacter</taxon>
    </lineage>
</organism>
<proteinExistence type="predicted"/>
<sequence>MKLHRRIHGRAVTAKFFNRSASLGRIVLSRVITQALRQELSGISAMSFQKAQDLLKLAGMSASRHGGITVKEVAEEFSVNERTAQRMIAALKDVFPSISHQTDNERRRRWKLRDTSMLGMQGLYRRELVALEASITRAEREGAHMEVEALRSLRDRLVATLPSAQARSMEVDAEAILEAKGYACRPGPKVKTSPAVLNVVSAALRGPFRLIIRYQGAQDAKPRKRVIEPYGILLGTRHYLIALDIAKDENLRRFRIDRIEKAEITNEWFEKDKDFDLEAYAARSFGSFHSDDEFSRVAWRFSPAAAPTAWEFEFHPKQEMSDLEDGGLLVSFKASGLVEMAWHLAKWGSEVEVVEPVALREIVTGCRGRTIRVLS</sequence>
<feature type="domain" description="WCX" evidence="2">
    <location>
        <begin position="300"/>
        <end position="363"/>
    </location>
</feature>